<organism evidence="1 2">
    <name type="scientific">Eumeta variegata</name>
    <name type="common">Bagworm moth</name>
    <name type="synonym">Eumeta japonica</name>
    <dbReference type="NCBI Taxonomy" id="151549"/>
    <lineage>
        <taxon>Eukaryota</taxon>
        <taxon>Metazoa</taxon>
        <taxon>Ecdysozoa</taxon>
        <taxon>Arthropoda</taxon>
        <taxon>Hexapoda</taxon>
        <taxon>Insecta</taxon>
        <taxon>Pterygota</taxon>
        <taxon>Neoptera</taxon>
        <taxon>Endopterygota</taxon>
        <taxon>Lepidoptera</taxon>
        <taxon>Glossata</taxon>
        <taxon>Ditrysia</taxon>
        <taxon>Tineoidea</taxon>
        <taxon>Psychidae</taxon>
        <taxon>Oiketicinae</taxon>
        <taxon>Eumeta</taxon>
    </lineage>
</organism>
<evidence type="ECO:0000313" key="1">
    <source>
        <dbReference type="EMBL" id="GBP98042.1"/>
    </source>
</evidence>
<sequence>MTDAQQALRRTMELYSSTTRFALAANASDKIIADSIALCGGKVLKVNRWPGDLRHALNNLQATARGFGRIEPDLVFKVCDEHIHCLCAVLESVCGDLSPRSAPIAVVAARLCAGRYCC</sequence>
<dbReference type="Gene3D" id="1.10.8.60">
    <property type="match status" value="1"/>
</dbReference>
<dbReference type="STRING" id="151549.A0A4C2ADZ9"/>
<protein>
    <submittedName>
        <fullName evidence="1">Replication factor C subunit 2</fullName>
    </submittedName>
</protein>
<reference evidence="1 2" key="1">
    <citation type="journal article" date="2019" name="Commun. Biol.">
        <title>The bagworm genome reveals a unique fibroin gene that provides high tensile strength.</title>
        <authorList>
            <person name="Kono N."/>
            <person name="Nakamura H."/>
            <person name="Ohtoshi R."/>
            <person name="Tomita M."/>
            <person name="Numata K."/>
            <person name="Arakawa K."/>
        </authorList>
    </citation>
    <scope>NUCLEOTIDE SEQUENCE [LARGE SCALE GENOMIC DNA]</scope>
</reference>
<accession>A0A4C2ADZ9</accession>
<dbReference type="EMBL" id="BGZK01003054">
    <property type="protein sequence ID" value="GBP98042.1"/>
    <property type="molecule type" value="Genomic_DNA"/>
</dbReference>
<dbReference type="Proteomes" id="UP000299102">
    <property type="component" value="Unassembled WGS sequence"/>
</dbReference>
<dbReference type="OrthoDB" id="4199794at2759"/>
<name>A0A4C2ADZ9_EUMVA</name>
<gene>
    <name evidence="1" type="primary">RfC4</name>
    <name evidence="1" type="ORF">EVAR_98876_1</name>
</gene>
<keyword evidence="2" id="KW-1185">Reference proteome</keyword>
<evidence type="ECO:0000313" key="2">
    <source>
        <dbReference type="Proteomes" id="UP000299102"/>
    </source>
</evidence>
<comment type="caution">
    <text evidence="1">The sequence shown here is derived from an EMBL/GenBank/DDBJ whole genome shotgun (WGS) entry which is preliminary data.</text>
</comment>
<proteinExistence type="predicted"/>
<dbReference type="AlphaFoldDB" id="A0A4C2ADZ9"/>